<dbReference type="Proteomes" id="UP000244069">
    <property type="component" value="Unassembled WGS sequence"/>
</dbReference>
<gene>
    <name evidence="1" type="ORF">C8N44_10951</name>
</gene>
<proteinExistence type="predicted"/>
<dbReference type="InterPro" id="IPR013078">
    <property type="entry name" value="His_Pase_superF_clade-1"/>
</dbReference>
<dbReference type="InterPro" id="IPR029033">
    <property type="entry name" value="His_PPase_superfam"/>
</dbReference>
<dbReference type="SMART" id="SM00855">
    <property type="entry name" value="PGAM"/>
    <property type="match status" value="1"/>
</dbReference>
<dbReference type="PANTHER" id="PTHR47623:SF1">
    <property type="entry name" value="OS09G0287300 PROTEIN"/>
    <property type="match status" value="1"/>
</dbReference>
<protein>
    <submittedName>
        <fullName evidence="1">Phosphohistidine phosphatase</fullName>
    </submittedName>
</protein>
<keyword evidence="2" id="KW-1185">Reference proteome</keyword>
<dbReference type="EMBL" id="QBKN01000009">
    <property type="protein sequence ID" value="PTX48361.1"/>
    <property type="molecule type" value="Genomic_DNA"/>
</dbReference>
<name>A0A2T6AX44_9RHOB</name>
<dbReference type="RefSeq" id="WP_107975800.1">
    <property type="nucleotide sequence ID" value="NZ_BMEZ01000011.1"/>
</dbReference>
<dbReference type="PANTHER" id="PTHR47623">
    <property type="entry name" value="OS09G0287300 PROTEIN"/>
    <property type="match status" value="1"/>
</dbReference>
<evidence type="ECO:0000313" key="2">
    <source>
        <dbReference type="Proteomes" id="UP000244069"/>
    </source>
</evidence>
<comment type="caution">
    <text evidence="1">The sequence shown here is derived from an EMBL/GenBank/DDBJ whole genome shotgun (WGS) entry which is preliminary data.</text>
</comment>
<dbReference type="SUPFAM" id="SSF53254">
    <property type="entry name" value="Phosphoglycerate mutase-like"/>
    <property type="match status" value="1"/>
</dbReference>
<evidence type="ECO:0000313" key="1">
    <source>
        <dbReference type="EMBL" id="PTX48361.1"/>
    </source>
</evidence>
<dbReference type="Pfam" id="PF00300">
    <property type="entry name" value="His_Phos_1"/>
    <property type="match status" value="1"/>
</dbReference>
<reference evidence="1 2" key="1">
    <citation type="submission" date="2018-04" db="EMBL/GenBank/DDBJ databases">
        <title>Genomic Encyclopedia of Archaeal and Bacterial Type Strains, Phase II (KMG-II): from individual species to whole genera.</title>
        <authorList>
            <person name="Goeker M."/>
        </authorList>
    </citation>
    <scope>NUCLEOTIDE SEQUENCE [LARGE SCALE GENOMIC DNA]</scope>
    <source>
        <strain evidence="1 2">DSM 29329</strain>
    </source>
</reference>
<sequence length="161" mass="17901">MKRLILMRHAKSDWSLGLEDHDRPLNKRGQRSAEAIGYWLARKGLSPDEILCSTSVRTRETLGLLGASAEPRFEAVLYNAEPRAMLDCLKDASGETVLMIGHNPGICVFAHELLASDPDHPRFEDYPTCATLVAEFEIDDWGALRPGSGVARDFVVPRELI</sequence>
<organism evidence="1 2">
    <name type="scientific">Allosediminivita pacifica</name>
    <dbReference type="NCBI Taxonomy" id="1267769"/>
    <lineage>
        <taxon>Bacteria</taxon>
        <taxon>Pseudomonadati</taxon>
        <taxon>Pseudomonadota</taxon>
        <taxon>Alphaproteobacteria</taxon>
        <taxon>Rhodobacterales</taxon>
        <taxon>Paracoccaceae</taxon>
        <taxon>Allosediminivita</taxon>
    </lineage>
</organism>
<dbReference type="Gene3D" id="3.40.50.1240">
    <property type="entry name" value="Phosphoglycerate mutase-like"/>
    <property type="match status" value="1"/>
</dbReference>
<accession>A0A2T6AX44</accession>
<dbReference type="AlphaFoldDB" id="A0A2T6AX44"/>
<dbReference type="CDD" id="cd07067">
    <property type="entry name" value="HP_PGM_like"/>
    <property type="match status" value="1"/>
</dbReference>
<dbReference type="OrthoDB" id="9810154at2"/>